<evidence type="ECO:0000313" key="6">
    <source>
        <dbReference type="Proteomes" id="UP000254476"/>
    </source>
</evidence>
<dbReference type="PROSITE" id="PS51421">
    <property type="entry name" value="RAS"/>
    <property type="match status" value="1"/>
</dbReference>
<dbReference type="RefSeq" id="WP_058497477.1">
    <property type="nucleotide sequence ID" value="NZ_CAAAHW010000026.1"/>
</dbReference>
<evidence type="ECO:0000313" key="5">
    <source>
        <dbReference type="Proteomes" id="UP000054691"/>
    </source>
</evidence>
<evidence type="ECO:0000256" key="1">
    <source>
        <dbReference type="ARBA" id="ARBA00022741"/>
    </source>
</evidence>
<dbReference type="PROSITE" id="PS51420">
    <property type="entry name" value="RHO"/>
    <property type="match status" value="1"/>
</dbReference>
<dbReference type="InterPro" id="IPR027417">
    <property type="entry name" value="P-loop_NTPase"/>
</dbReference>
<dbReference type="OrthoDB" id="5650976at2"/>
<organism evidence="4 6">
    <name type="scientific">Legionella gratiana</name>
    <dbReference type="NCBI Taxonomy" id="45066"/>
    <lineage>
        <taxon>Bacteria</taxon>
        <taxon>Pseudomonadati</taxon>
        <taxon>Pseudomonadota</taxon>
        <taxon>Gammaproteobacteria</taxon>
        <taxon>Legionellales</taxon>
        <taxon>Legionellaceae</taxon>
        <taxon>Legionella</taxon>
    </lineage>
</organism>
<dbReference type="SMART" id="SM00175">
    <property type="entry name" value="RAB"/>
    <property type="match status" value="1"/>
</dbReference>
<dbReference type="InterPro" id="IPR003578">
    <property type="entry name" value="Small_GTPase_Rho"/>
</dbReference>
<dbReference type="SUPFAM" id="SSF52540">
    <property type="entry name" value="P-loop containing nucleoside triphosphate hydrolases"/>
    <property type="match status" value="1"/>
</dbReference>
<gene>
    <name evidence="3" type="ORF">Lgra_0246</name>
    <name evidence="4" type="ORF">NCTC12388_01810</name>
</gene>
<evidence type="ECO:0000256" key="2">
    <source>
        <dbReference type="ARBA" id="ARBA00023134"/>
    </source>
</evidence>
<name>A0A378JB84_9GAMM</name>
<dbReference type="Pfam" id="PF00071">
    <property type="entry name" value="Ras"/>
    <property type="match status" value="1"/>
</dbReference>
<reference evidence="4 6" key="2">
    <citation type="submission" date="2018-06" db="EMBL/GenBank/DDBJ databases">
        <authorList>
            <consortium name="Pathogen Informatics"/>
            <person name="Doyle S."/>
        </authorList>
    </citation>
    <scope>NUCLEOTIDE SEQUENCE [LARGE SCALE GENOMIC DNA]</scope>
    <source>
        <strain evidence="4 6">NCTC12388</strain>
    </source>
</reference>
<dbReference type="SMART" id="SM00173">
    <property type="entry name" value="RAS"/>
    <property type="match status" value="1"/>
</dbReference>
<keyword evidence="1" id="KW-0547">Nucleotide-binding</keyword>
<dbReference type="PROSITE" id="PS51419">
    <property type="entry name" value="RAB"/>
    <property type="match status" value="1"/>
</dbReference>
<protein>
    <submittedName>
        <fullName evidence="4">tRNA modification GTPase TrmE</fullName>
    </submittedName>
</protein>
<dbReference type="Gene3D" id="3.40.50.300">
    <property type="entry name" value="P-loop containing nucleotide triphosphate hydrolases"/>
    <property type="match status" value="1"/>
</dbReference>
<dbReference type="AlphaFoldDB" id="A0A378JB84"/>
<proteinExistence type="predicted"/>
<dbReference type="GO" id="GO:0007264">
    <property type="term" value="P:small GTPase-mediated signal transduction"/>
    <property type="evidence" value="ECO:0007669"/>
    <property type="project" value="InterPro"/>
</dbReference>
<evidence type="ECO:0000313" key="3">
    <source>
        <dbReference type="EMBL" id="KTD15580.1"/>
    </source>
</evidence>
<dbReference type="InterPro" id="IPR005225">
    <property type="entry name" value="Small_GTP-bd"/>
</dbReference>
<dbReference type="EMBL" id="LNYE01000003">
    <property type="protein sequence ID" value="KTD15580.1"/>
    <property type="molecule type" value="Genomic_DNA"/>
</dbReference>
<dbReference type="PANTHER" id="PTHR24072">
    <property type="entry name" value="RHO FAMILY GTPASE"/>
    <property type="match status" value="1"/>
</dbReference>
<dbReference type="GO" id="GO:0003924">
    <property type="term" value="F:GTPase activity"/>
    <property type="evidence" value="ECO:0007669"/>
    <property type="project" value="InterPro"/>
</dbReference>
<dbReference type="PRINTS" id="PR00449">
    <property type="entry name" value="RASTRNSFRMNG"/>
</dbReference>
<keyword evidence="2" id="KW-0342">GTP-binding</keyword>
<dbReference type="GO" id="GO:0005525">
    <property type="term" value="F:GTP binding"/>
    <property type="evidence" value="ECO:0007669"/>
    <property type="project" value="UniProtKB-KW"/>
</dbReference>
<reference evidence="3 5" key="1">
    <citation type="submission" date="2015-11" db="EMBL/GenBank/DDBJ databases">
        <title>Genomic analysis of 38 Legionella species identifies large and diverse effector repertoires.</title>
        <authorList>
            <person name="Burstein D."/>
            <person name="Amaro F."/>
            <person name="Zusman T."/>
            <person name="Lifshitz Z."/>
            <person name="Cohen O."/>
            <person name="Gilbert J.A."/>
            <person name="Pupko T."/>
            <person name="Shuman H.A."/>
            <person name="Segal G."/>
        </authorList>
    </citation>
    <scope>NUCLEOTIDE SEQUENCE [LARGE SCALE GENOMIC DNA]</scope>
    <source>
        <strain evidence="3 5">Lyon 8420412</strain>
    </source>
</reference>
<dbReference type="NCBIfam" id="TIGR00231">
    <property type="entry name" value="small_GTP"/>
    <property type="match status" value="1"/>
</dbReference>
<dbReference type="InterPro" id="IPR001806">
    <property type="entry name" value="Small_GTPase"/>
</dbReference>
<dbReference type="STRING" id="45066.Lgra_0246"/>
<evidence type="ECO:0000313" key="4">
    <source>
        <dbReference type="EMBL" id="STX45052.1"/>
    </source>
</evidence>
<dbReference type="Proteomes" id="UP000054691">
    <property type="component" value="Unassembled WGS sequence"/>
</dbReference>
<keyword evidence="5" id="KW-1185">Reference proteome</keyword>
<dbReference type="Proteomes" id="UP000254476">
    <property type="component" value="Unassembled WGS sequence"/>
</dbReference>
<dbReference type="SMART" id="SM00174">
    <property type="entry name" value="RHO"/>
    <property type="match status" value="1"/>
</dbReference>
<dbReference type="EMBL" id="UGOB01000001">
    <property type="protein sequence ID" value="STX45052.1"/>
    <property type="molecule type" value="Genomic_DNA"/>
</dbReference>
<accession>A0A378JB84</accession>
<sequence>MKIVVVGNQSAGKSTILNKLFSNVREDYEHTAFDSFSTSMTVDGNHFEVTLAEAQNPQEAYDRLRYLSYEDADAFLLVLSVDDENPTSTVSYWSKELKEHRPNIPIILVGNKIDLRSDDSLKDSLLTPEAGQDLAQKFGCQYIEISAKDKVNIEKPFEKAISAVANEAKKNKNKTDIIQEIDKYKTKRESLDTYTSKFGLFKFLYGTIITPFKKEQKLAAAEALKKVISGEANPETLKEHIGALSERNSNLKRVFDSALIKFPELKNEISENSSNISMRIK</sequence>